<reference evidence="7 8" key="1">
    <citation type="journal article" date="2015" name="Nat. Commun.">
        <title>Genomic and transcriptomic evidence for scavenging of diverse organic compounds by widespread deep-sea archaea.</title>
        <authorList>
            <person name="Li M."/>
            <person name="Baker B.J."/>
            <person name="Anantharaman K."/>
            <person name="Jain S."/>
            <person name="Breier J.A."/>
            <person name="Dick G.J."/>
        </authorList>
    </citation>
    <scope>NUCLEOTIDE SEQUENCE [LARGE SCALE GENOMIC DNA]</scope>
    <source>
        <strain evidence="7">Cayman_51_deep</strain>
    </source>
</reference>
<evidence type="ECO:0000256" key="3">
    <source>
        <dbReference type="ARBA" id="ARBA00022679"/>
    </source>
</evidence>
<keyword evidence="5" id="KW-0418">Kinase</keyword>
<dbReference type="SUPFAM" id="SSF52540">
    <property type="entry name" value="P-loop containing nucleoside triphosphate hydrolases"/>
    <property type="match status" value="1"/>
</dbReference>
<dbReference type="PANTHER" id="PTHR12595:SF0">
    <property type="entry name" value="ADENYLATE KINASE ISOENZYME 6"/>
    <property type="match status" value="1"/>
</dbReference>
<evidence type="ECO:0000256" key="1">
    <source>
        <dbReference type="ARBA" id="ARBA00022517"/>
    </source>
</evidence>
<evidence type="ECO:0000256" key="2">
    <source>
        <dbReference type="ARBA" id="ARBA00022552"/>
    </source>
</evidence>
<dbReference type="GO" id="GO:0005524">
    <property type="term" value="F:ATP binding"/>
    <property type="evidence" value="ECO:0007669"/>
    <property type="project" value="UniProtKB-KW"/>
</dbReference>
<protein>
    <recommendedName>
        <fullName evidence="9">Adenylate kinase</fullName>
    </recommendedName>
</protein>
<keyword evidence="1" id="KW-0690">Ribosome biogenesis</keyword>
<dbReference type="GO" id="GO:0016887">
    <property type="term" value="F:ATP hydrolysis activity"/>
    <property type="evidence" value="ECO:0007669"/>
    <property type="project" value="InterPro"/>
</dbReference>
<dbReference type="PANTHER" id="PTHR12595">
    <property type="entry name" value="POS9-ACTIVATING FACTOR FAP7-RELATED"/>
    <property type="match status" value="1"/>
</dbReference>
<organism evidence="7 8">
    <name type="scientific">Candidatus Thalassarchaeum betae</name>
    <dbReference type="NCBI Taxonomy" id="2599289"/>
    <lineage>
        <taxon>Archaea</taxon>
        <taxon>Methanobacteriati</taxon>
        <taxon>Thermoplasmatota</taxon>
        <taxon>Candidatus Poseidoniia</taxon>
        <taxon>Candidatus Poseidoniales</taxon>
        <taxon>Candidatus Thalassarchaeaceae</taxon>
        <taxon>Candidatus Thalassarchaeum</taxon>
    </lineage>
</organism>
<evidence type="ECO:0008006" key="9">
    <source>
        <dbReference type="Google" id="ProtNLM"/>
    </source>
</evidence>
<dbReference type="GO" id="GO:0006364">
    <property type="term" value="P:rRNA processing"/>
    <property type="evidence" value="ECO:0007669"/>
    <property type="project" value="UniProtKB-KW"/>
</dbReference>
<accession>A0A2V3HTL7</accession>
<keyword evidence="6" id="KW-0067">ATP-binding</keyword>
<evidence type="ECO:0000256" key="4">
    <source>
        <dbReference type="ARBA" id="ARBA00022741"/>
    </source>
</evidence>
<dbReference type="AlphaFoldDB" id="A0A2V3HTL7"/>
<keyword evidence="3" id="KW-0808">Transferase</keyword>
<dbReference type="Proteomes" id="UP000248161">
    <property type="component" value="Unassembled WGS sequence"/>
</dbReference>
<evidence type="ECO:0000313" key="8">
    <source>
        <dbReference type="Proteomes" id="UP000248161"/>
    </source>
</evidence>
<dbReference type="EMBL" id="PSPG01000001">
    <property type="protein sequence ID" value="PXF22477.1"/>
    <property type="molecule type" value="Genomic_DNA"/>
</dbReference>
<sequence length="198" mass="21360">MLRRRRVAFMASLPAGGYVTGGFRLALTGTPGTGKSTIAEMLKVRGYTMVSVESLAQEHGCLGELDPADGARPVDLDRLYDSLAPEWSSPPAEPLIVDGHLSHHLPSDAVAVLRCSPDVLEQRLASRGYSAEKTQANWEWELLGGAWNEREGDAPWIEFDSTDSDAGSIVAALSHWIADGFKPASPGSVIDWVALMEE</sequence>
<keyword evidence="4" id="KW-0547">Nucleotide-binding</keyword>
<dbReference type="Gene3D" id="3.40.50.300">
    <property type="entry name" value="P-loop containing nucleotide triphosphate hydrolases"/>
    <property type="match status" value="1"/>
</dbReference>
<evidence type="ECO:0000256" key="6">
    <source>
        <dbReference type="ARBA" id="ARBA00022840"/>
    </source>
</evidence>
<dbReference type="InterPro" id="IPR020618">
    <property type="entry name" value="Adenyl_kinase_AK6"/>
</dbReference>
<keyword evidence="2" id="KW-0698">rRNA processing</keyword>
<proteinExistence type="predicted"/>
<dbReference type="Pfam" id="PF13238">
    <property type="entry name" value="AAA_18"/>
    <property type="match status" value="1"/>
</dbReference>
<evidence type="ECO:0000256" key="5">
    <source>
        <dbReference type="ARBA" id="ARBA00022777"/>
    </source>
</evidence>
<dbReference type="GO" id="GO:0004017">
    <property type="term" value="F:AMP kinase activity"/>
    <property type="evidence" value="ECO:0007669"/>
    <property type="project" value="InterPro"/>
</dbReference>
<comment type="caution">
    <text evidence="7">The sequence shown here is derived from an EMBL/GenBank/DDBJ whole genome shotgun (WGS) entry which is preliminary data.</text>
</comment>
<gene>
    <name evidence="7" type="ORF">CXX69_00650</name>
</gene>
<evidence type="ECO:0000313" key="7">
    <source>
        <dbReference type="EMBL" id="PXF22477.1"/>
    </source>
</evidence>
<dbReference type="InterPro" id="IPR027417">
    <property type="entry name" value="P-loop_NTPase"/>
</dbReference>
<name>A0A2V3HTL7_9ARCH</name>